<dbReference type="Proteomes" id="UP001465976">
    <property type="component" value="Unassembled WGS sequence"/>
</dbReference>
<gene>
    <name evidence="2" type="ORF">V5O48_011394</name>
</gene>
<feature type="compositionally biased region" description="Basic residues" evidence="1">
    <location>
        <begin position="9"/>
        <end position="19"/>
    </location>
</feature>
<reference evidence="2 3" key="1">
    <citation type="submission" date="2024-02" db="EMBL/GenBank/DDBJ databases">
        <title>A draft genome for the cacao thread blight pathogen Marasmius crinis-equi.</title>
        <authorList>
            <person name="Cohen S.P."/>
            <person name="Baruah I.K."/>
            <person name="Amoako-Attah I."/>
            <person name="Bukari Y."/>
            <person name="Meinhardt L.W."/>
            <person name="Bailey B.A."/>
        </authorList>
    </citation>
    <scope>NUCLEOTIDE SEQUENCE [LARGE SCALE GENOMIC DNA]</scope>
    <source>
        <strain evidence="2 3">GH-76</strain>
    </source>
</reference>
<comment type="caution">
    <text evidence="2">The sequence shown here is derived from an EMBL/GenBank/DDBJ whole genome shotgun (WGS) entry which is preliminary data.</text>
</comment>
<keyword evidence="3" id="KW-1185">Reference proteome</keyword>
<proteinExistence type="predicted"/>
<protein>
    <submittedName>
        <fullName evidence="2">Uncharacterized protein</fullName>
    </submittedName>
</protein>
<sequence length="511" mass="56180">MAKNDSAKKKEKKPRKARTKGPLAQEIDSLLIGGLKEPATRPRPTRRKPGEPVFRNYTPENLPRSVAGPSKKQEEPIVVENSESDLTDPPPTPPKPKPKKEAVEEEKDEGNVAEEGLPITYYCYVRKNESTAAAKKKNAKPFDLKEHIARTPFTDPSSTTYPGLLVKISQTLPCSVLNILNDQIYWQWKKPATAVPVLLGGEKGYQALIDDAKAVRGACQVFLFMPPPIKSARDDAFWDDGKKFDYSQLDAPTTSDSISQQRVKFDIQVKTQLEQLKEAYPINNHPLYPGKWVYVQERTGFCWDLTDKLRISNWASHLSKNDGSATLKVPPNTPYFDVGSRLKVPAASNPTPTAAPAFTPAMVAPPAAPAPSGGSSAMDVIALCLVQQMMQGPGRMMGLGAIKPGAAVDPVPAPPAPPHPARSNPASPSYRVNVDVPLEAFCKHYSVQEDDHQKLLTLGYIPGDPNILKLDTDTWHKIAGFTPLGWRRVLDSHKRFIADVKNGAWAEYTTA</sequence>
<evidence type="ECO:0000256" key="1">
    <source>
        <dbReference type="SAM" id="MobiDB-lite"/>
    </source>
</evidence>
<accession>A0ABR3F5P0</accession>
<feature type="region of interest" description="Disordered" evidence="1">
    <location>
        <begin position="1"/>
        <end position="111"/>
    </location>
</feature>
<dbReference type="EMBL" id="JBAHYK010000910">
    <property type="protein sequence ID" value="KAL0570564.1"/>
    <property type="molecule type" value="Genomic_DNA"/>
</dbReference>
<name>A0ABR3F5P0_9AGAR</name>
<evidence type="ECO:0000313" key="3">
    <source>
        <dbReference type="Proteomes" id="UP001465976"/>
    </source>
</evidence>
<organism evidence="2 3">
    <name type="scientific">Marasmius crinis-equi</name>
    <dbReference type="NCBI Taxonomy" id="585013"/>
    <lineage>
        <taxon>Eukaryota</taxon>
        <taxon>Fungi</taxon>
        <taxon>Dikarya</taxon>
        <taxon>Basidiomycota</taxon>
        <taxon>Agaricomycotina</taxon>
        <taxon>Agaricomycetes</taxon>
        <taxon>Agaricomycetidae</taxon>
        <taxon>Agaricales</taxon>
        <taxon>Marasmiineae</taxon>
        <taxon>Marasmiaceae</taxon>
        <taxon>Marasmius</taxon>
    </lineage>
</organism>
<evidence type="ECO:0000313" key="2">
    <source>
        <dbReference type="EMBL" id="KAL0570564.1"/>
    </source>
</evidence>